<dbReference type="Pfam" id="PF13424">
    <property type="entry name" value="TPR_12"/>
    <property type="match status" value="1"/>
</dbReference>
<evidence type="ECO:0000313" key="4">
    <source>
        <dbReference type="EMBL" id="AFC25174.1"/>
    </source>
</evidence>
<dbReference type="RefSeq" id="WP_015692787.1">
    <property type="nucleotide sequence ID" value="NC_016940.1"/>
</dbReference>
<dbReference type="PANTHER" id="PTHR10098">
    <property type="entry name" value="RAPSYN-RELATED"/>
    <property type="match status" value="1"/>
</dbReference>
<dbReference type="InterPro" id="IPR024983">
    <property type="entry name" value="CHAT_dom"/>
</dbReference>
<feature type="domain" description="CHAT" evidence="3">
    <location>
        <begin position="1126"/>
        <end position="1488"/>
    </location>
</feature>
<dbReference type="EMBL" id="CP002831">
    <property type="protein sequence ID" value="AFC25174.1"/>
    <property type="molecule type" value="Genomic_DNA"/>
</dbReference>
<accession>H6L5F8</accession>
<dbReference type="InterPro" id="IPR019734">
    <property type="entry name" value="TPR_rpt"/>
</dbReference>
<keyword evidence="2" id="KW-0175">Coiled coil</keyword>
<dbReference type="Gene3D" id="1.25.40.10">
    <property type="entry name" value="Tetratricopeptide repeat domain"/>
    <property type="match status" value="1"/>
</dbReference>
<gene>
    <name evidence="4" type="ordered locus">SGRA_2446</name>
</gene>
<protein>
    <submittedName>
        <fullName evidence="4">TPR repeat-containing protein</fullName>
    </submittedName>
</protein>
<evidence type="ECO:0000256" key="2">
    <source>
        <dbReference type="SAM" id="Coils"/>
    </source>
</evidence>
<organism evidence="4 5">
    <name type="scientific">Saprospira grandis (strain Lewin)</name>
    <dbReference type="NCBI Taxonomy" id="984262"/>
    <lineage>
        <taxon>Bacteria</taxon>
        <taxon>Pseudomonadati</taxon>
        <taxon>Bacteroidota</taxon>
        <taxon>Saprospiria</taxon>
        <taxon>Saprospirales</taxon>
        <taxon>Saprospiraceae</taxon>
        <taxon>Saprospira</taxon>
    </lineage>
</organism>
<sequence length="1490" mass="171987">MIYRILLFSSFLLFSLSLLGQNNLGDSVLQARKALAEVELLNSKEHPNYAEKAMDLAMLYYRQDLSEEPDSLVAQALRVLGREYGEASDKFQSQLAKLEDEKACFLYSNYQIEKAKYTDGENSLAHLKAMRELVKCYLITVDYAGHDLAVLIAQKLEENYPEEDLADFIAFLPKNLNQLVLLQRSFERQRGENFQDLSDLIETEAQNKTERLILQDISLLLYKALLVESESSLYYGSKFQSYMQLREQILSLQEEGLDAEARRIKQKMPAEMQRFFAQEMEVRALLAKHETNSETFYKKFKAFIDDSDQGYAYEFTDVDITEEVNAVLADLKKYHGGRKAPFYYQFKYIKDSQRYSDEEIERRSLAEELEAIQEENDGDISEEELDVRLKMALLAVKDLDDELAFQSFQDLLSAALSKDLDDLDLDAIMADDYVPDDSPDTEEIYLAKIPQPWRDIMEEETKILIADYNEDQKLPFYKVAAGAQLVKAGILVYEKGFKYIQEAIREVKPKDEEALVQAIIPILEERPLMFYDDIYKAAVAHLSLASNRALTAATLEFIRKAEGGIYNDEYADVLAMKARYLYDQEDSEKNGLAQEALATYEQALMIYEKTEGISIFYVELLEKITDKLLKDDRWETASSQQLFERRLKGFELQDIEVYMGRYLRAYQDFANWHYDNDRYVKAEGLYKKMLLRLPDADEFDREVVDEAEVYYRLGRIYRKTGRYIAAYEALQTAQQKVAEPSGLLVQILDDFGQTLQALGEYQEAKDYFDQALVLLLELESQGQVNRSTKFKDALNYIKILRHQGGAMLEEGEYEQAYDIFKRIMAYEEQSSLLDFKYDASLQQLLALYYDLMYEDEKAKKYQEMALKGLKDPTELADLQLQIASFYQKREQLEKAEVHYLKALDIDLKRLEDSYNDLPEEERLEFLRPLAKRLNAFFLFVAQNPQPNLVQTALNAHFRVKGLALETSSNIRQVIYASDNVVLQNNFEKMQNLKKEVARLLSLSPKERKAEGVQLTVLEKEIKDLEERISRDSKPLREVFEQENQQLNLAQLKEKLGENEAAVDFLRLERSDDYGNISAQYYGMLMRPEWEGPKMIPLCLESELAMSLQNEVSPAGLNYITDDLESNNLYFMLWEPMEKELEGAKTIHLCPTGLLAKIAFATLRVDDFSRLRLMDRHDIIYHSAMRDLLREQTASQKAKISLIGGVKFDLSQTELEVVAQAQNVELPFDKIKEGELGIPDFGTFNEEALAANLPTPKAGASRGEDFLYLQGTEKEVNQIAQQFQAENWGVNKIMGLNALEETVVEHINREEPNILHVATHGYFFPAPKVETDLRKALAQKKQEKTFEERLAEIENPLFRSGLALTNINYVWKGRAPIEGLADGIFSAYEVSNLNLFQTELVVLSACETGRGDIDNNEGIMGLQRAFKMAGAQRLIISLWKVPDAQTSELMQRFYRHYLSLGNYHKAFRLAQDEMRAQYRNPYYWAAFILLE</sequence>
<evidence type="ECO:0000313" key="5">
    <source>
        <dbReference type="Proteomes" id="UP000007519"/>
    </source>
</evidence>
<keyword evidence="1" id="KW-0802">TPR repeat</keyword>
<evidence type="ECO:0000259" key="3">
    <source>
        <dbReference type="Pfam" id="PF12770"/>
    </source>
</evidence>
<feature type="coiled-coil region" evidence="2">
    <location>
        <begin position="875"/>
        <end position="920"/>
    </location>
</feature>
<dbReference type="SMART" id="SM00028">
    <property type="entry name" value="TPR"/>
    <property type="match status" value="5"/>
</dbReference>
<dbReference type="eggNOG" id="COG0457">
    <property type="taxonomic scope" value="Bacteria"/>
</dbReference>
<feature type="coiled-coil region" evidence="2">
    <location>
        <begin position="982"/>
        <end position="1068"/>
    </location>
</feature>
<dbReference type="STRING" id="984262.SGRA_2446"/>
<dbReference type="Pfam" id="PF12770">
    <property type="entry name" value="CHAT"/>
    <property type="match status" value="1"/>
</dbReference>
<dbReference type="SUPFAM" id="SSF48452">
    <property type="entry name" value="TPR-like"/>
    <property type="match status" value="1"/>
</dbReference>
<dbReference type="InterPro" id="IPR011990">
    <property type="entry name" value="TPR-like_helical_dom_sf"/>
</dbReference>
<dbReference type="Proteomes" id="UP000007519">
    <property type="component" value="Chromosome"/>
</dbReference>
<dbReference type="Pfam" id="PF13181">
    <property type="entry name" value="TPR_8"/>
    <property type="match status" value="1"/>
</dbReference>
<feature type="repeat" description="TPR" evidence="1">
    <location>
        <begin position="797"/>
        <end position="830"/>
    </location>
</feature>
<dbReference type="HOGENOM" id="CLU_249185_0_0_10"/>
<dbReference type="OrthoDB" id="9771112at2"/>
<dbReference type="PROSITE" id="PS50005">
    <property type="entry name" value="TPR"/>
    <property type="match status" value="2"/>
</dbReference>
<evidence type="ECO:0000256" key="1">
    <source>
        <dbReference type="PROSITE-ProRule" id="PRU00339"/>
    </source>
</evidence>
<keyword evidence="5" id="KW-1185">Reference proteome</keyword>
<name>H6L5F8_SAPGL</name>
<reference evidence="4 5" key="1">
    <citation type="journal article" date="2012" name="Stand. Genomic Sci.">
        <title>Complete genome sequencing and analysis of Saprospira grandis str. Lewin, a predatory marine bacterium.</title>
        <authorList>
            <person name="Saw J.H."/>
            <person name="Yuryev A."/>
            <person name="Kanbe M."/>
            <person name="Hou S."/>
            <person name="Young A.G."/>
            <person name="Aizawa S."/>
            <person name="Alam M."/>
        </authorList>
    </citation>
    <scope>NUCLEOTIDE SEQUENCE [LARGE SCALE GENOMIC DNA]</scope>
    <source>
        <strain evidence="4 5">Lewin</strain>
    </source>
</reference>
<proteinExistence type="predicted"/>
<dbReference type="KEGG" id="sgn:SGRA_2446"/>
<dbReference type="eggNOG" id="COG4995">
    <property type="taxonomic scope" value="Bacteria"/>
</dbReference>
<feature type="repeat" description="TPR" evidence="1">
    <location>
        <begin position="707"/>
        <end position="740"/>
    </location>
</feature>